<dbReference type="InterPro" id="IPR025117">
    <property type="entry name" value="DUF4037"/>
</dbReference>
<dbReference type="Proteomes" id="UP000198597">
    <property type="component" value="Unassembled WGS sequence"/>
</dbReference>
<feature type="domain" description="Polymerase nucleotidyl transferase" evidence="1">
    <location>
        <begin position="9"/>
        <end position="58"/>
    </location>
</feature>
<feature type="domain" description="DUF4037" evidence="2">
    <location>
        <begin position="123"/>
        <end position="213"/>
    </location>
</feature>
<evidence type="ECO:0000313" key="4">
    <source>
        <dbReference type="Proteomes" id="UP000198597"/>
    </source>
</evidence>
<evidence type="ECO:0000259" key="1">
    <source>
        <dbReference type="Pfam" id="PF01909"/>
    </source>
</evidence>
<dbReference type="InterPro" id="IPR002934">
    <property type="entry name" value="Polymerase_NTP_transf_dom"/>
</dbReference>
<organism evidence="3 4">
    <name type="scientific">Clostridium gasigenes</name>
    <dbReference type="NCBI Taxonomy" id="94869"/>
    <lineage>
        <taxon>Bacteria</taxon>
        <taxon>Bacillati</taxon>
        <taxon>Bacillota</taxon>
        <taxon>Clostridia</taxon>
        <taxon>Eubacteriales</taxon>
        <taxon>Clostridiaceae</taxon>
        <taxon>Clostridium</taxon>
    </lineage>
</organism>
<proteinExistence type="predicted"/>
<evidence type="ECO:0000259" key="2">
    <source>
        <dbReference type="Pfam" id="PF13228"/>
    </source>
</evidence>
<dbReference type="Gene3D" id="3.30.460.10">
    <property type="entry name" value="Beta Polymerase, domain 2"/>
    <property type="match status" value="1"/>
</dbReference>
<dbReference type="GO" id="GO:0016779">
    <property type="term" value="F:nucleotidyltransferase activity"/>
    <property type="evidence" value="ECO:0007669"/>
    <property type="project" value="InterPro"/>
</dbReference>
<name>A0A1H0Q8I1_9CLOT</name>
<dbReference type="STRING" id="94869.SAMN04488529_102245"/>
<evidence type="ECO:0000313" key="3">
    <source>
        <dbReference type="EMBL" id="SDP13315.1"/>
    </source>
</evidence>
<accession>A0A1H0Q8I1</accession>
<dbReference type="Pfam" id="PF13228">
    <property type="entry name" value="DUF4037"/>
    <property type="match status" value="1"/>
</dbReference>
<dbReference type="Pfam" id="PF01909">
    <property type="entry name" value="NTP_transf_2"/>
    <property type="match status" value="1"/>
</dbReference>
<keyword evidence="4" id="KW-1185">Reference proteome</keyword>
<dbReference type="RefSeq" id="WP_089967018.1">
    <property type="nucleotide sequence ID" value="NZ_FNJM01000002.1"/>
</dbReference>
<gene>
    <name evidence="3" type="ORF">SAMN04488529_102245</name>
</gene>
<dbReference type="InterPro" id="IPR043519">
    <property type="entry name" value="NT_sf"/>
</dbReference>
<protein>
    <submittedName>
        <fullName evidence="3">Nucleotidyltransferase domain-containing protein</fullName>
    </submittedName>
</protein>
<sequence length="283" mass="32962">MSINAKVIEMVNDFSKLEEVEGILLAGSHATKTNDKNSDYDIYIYTSKEIPVEKRKIITDKYCSYMELNNTFWETEDDGFLKEDNIPVEIIYRELAWIDGLLNRTLVKCEADAGYTTCFWANFVNSIILYDKNGDLNKLQDKYKIRYPHELKKNIVKKNYPLLKLQMPSYYYQIEKALKRDDFISVNHRVAALFASYFDIIFAINEVAHPGEKKNLKIIKDNNFKAPTDMEINVNNILKYAVSNDVAILLEIDSLIGNLDILLKNEKLYLFNNAKPLPMLDYY</sequence>
<dbReference type="EMBL" id="FNJM01000002">
    <property type="protein sequence ID" value="SDP13315.1"/>
    <property type="molecule type" value="Genomic_DNA"/>
</dbReference>
<reference evidence="3 4" key="1">
    <citation type="submission" date="2016-10" db="EMBL/GenBank/DDBJ databases">
        <authorList>
            <person name="de Groot N.N."/>
        </authorList>
    </citation>
    <scope>NUCLEOTIDE SEQUENCE [LARGE SCALE GENOMIC DNA]</scope>
    <source>
        <strain evidence="3 4">DSM 12272</strain>
    </source>
</reference>
<dbReference type="AlphaFoldDB" id="A0A1H0Q8I1"/>
<dbReference type="SUPFAM" id="SSF81301">
    <property type="entry name" value="Nucleotidyltransferase"/>
    <property type="match status" value="1"/>
</dbReference>
<keyword evidence="3" id="KW-0808">Transferase</keyword>
<dbReference type="OrthoDB" id="5176171at2"/>